<evidence type="ECO:0000313" key="1">
    <source>
        <dbReference type="EMBL" id="SDG15869.1"/>
    </source>
</evidence>
<dbReference type="AlphaFoldDB" id="A0A8G2BKL5"/>
<sequence>MRHEGWPGPSSGLGSRHFDLKLRLIMRTLGTGSQKELGSLLQEINPQTGFLPSRAYKWVTGRALPRDQSIFDDLAQLLGLEADGGPAGGEWLRTVDFAGFRSAMIARYGTRAGQDADPDRGAPLQSETIRRSGVPDAGVQAIPRFVHGSYLVVSPAWSAYRHDQFVIGEIVIGEGDRGTVMMQYRERLPGGDVVMRGLVWRLGQCLHATITEPEGEHVMSMIFAVPVPPGVALAGVMSGTPVHDAETRMVSGRFIALDLPQLRGADPAAAEPGEGDLEGYCEASVAGVERLLEMAGATVGNRTLLAAGICAYLGETAGDGLIDVRQAAVNDLVGHLIG</sequence>
<comment type="caution">
    <text evidence="1">The sequence shown here is derived from an EMBL/GenBank/DDBJ whole genome shotgun (WGS) entry which is preliminary data.</text>
</comment>
<reference evidence="1 2" key="1">
    <citation type="submission" date="2016-10" db="EMBL/GenBank/DDBJ databases">
        <authorList>
            <person name="Varghese N."/>
            <person name="Submissions S."/>
        </authorList>
    </citation>
    <scope>NUCLEOTIDE SEQUENCE [LARGE SCALE GENOMIC DNA]</scope>
    <source>
        <strain evidence="1 2">DSM 18839</strain>
    </source>
</reference>
<gene>
    <name evidence="1" type="ORF">SAMN05660686_03552</name>
</gene>
<protein>
    <submittedName>
        <fullName evidence="1">Uncharacterized protein</fullName>
    </submittedName>
</protein>
<evidence type="ECO:0000313" key="2">
    <source>
        <dbReference type="Proteomes" id="UP000198615"/>
    </source>
</evidence>
<name>A0A8G2BKL5_9PROT</name>
<keyword evidence="2" id="KW-1185">Reference proteome</keyword>
<accession>A0A8G2BKL5</accession>
<dbReference type="Proteomes" id="UP000198615">
    <property type="component" value="Unassembled WGS sequence"/>
</dbReference>
<proteinExistence type="predicted"/>
<organism evidence="1 2">
    <name type="scientific">Thalassobaculum litoreum DSM 18839</name>
    <dbReference type="NCBI Taxonomy" id="1123362"/>
    <lineage>
        <taxon>Bacteria</taxon>
        <taxon>Pseudomonadati</taxon>
        <taxon>Pseudomonadota</taxon>
        <taxon>Alphaproteobacteria</taxon>
        <taxon>Rhodospirillales</taxon>
        <taxon>Thalassobaculaceae</taxon>
        <taxon>Thalassobaculum</taxon>
    </lineage>
</organism>
<dbReference type="EMBL" id="FNBW01000011">
    <property type="protein sequence ID" value="SDG15869.1"/>
    <property type="molecule type" value="Genomic_DNA"/>
</dbReference>